<evidence type="ECO:0000313" key="1">
    <source>
        <dbReference type="EMBL" id="KAJ7303622.1"/>
    </source>
</evidence>
<dbReference type="AlphaFoldDB" id="A0AAD6Z1Q0"/>
<keyword evidence="2" id="KW-1185">Reference proteome</keyword>
<evidence type="ECO:0000313" key="2">
    <source>
        <dbReference type="Proteomes" id="UP001218218"/>
    </source>
</evidence>
<accession>A0AAD6Z1Q0</accession>
<name>A0AAD6Z1Q0_9AGAR</name>
<dbReference type="EMBL" id="JARIHO010000104">
    <property type="protein sequence ID" value="KAJ7303622.1"/>
    <property type="molecule type" value="Genomic_DNA"/>
</dbReference>
<proteinExistence type="predicted"/>
<comment type="caution">
    <text evidence="1">The sequence shown here is derived from an EMBL/GenBank/DDBJ whole genome shotgun (WGS) entry which is preliminary data.</text>
</comment>
<gene>
    <name evidence="1" type="ORF">DFH08DRAFT_986202</name>
</gene>
<reference evidence="1" key="1">
    <citation type="submission" date="2023-03" db="EMBL/GenBank/DDBJ databases">
        <title>Massive genome expansion in bonnet fungi (Mycena s.s.) driven by repeated elements and novel gene families across ecological guilds.</title>
        <authorList>
            <consortium name="Lawrence Berkeley National Laboratory"/>
            <person name="Harder C.B."/>
            <person name="Miyauchi S."/>
            <person name="Viragh M."/>
            <person name="Kuo A."/>
            <person name="Thoen E."/>
            <person name="Andreopoulos B."/>
            <person name="Lu D."/>
            <person name="Skrede I."/>
            <person name="Drula E."/>
            <person name="Henrissat B."/>
            <person name="Morin E."/>
            <person name="Kohler A."/>
            <person name="Barry K."/>
            <person name="LaButti K."/>
            <person name="Morin E."/>
            <person name="Salamov A."/>
            <person name="Lipzen A."/>
            <person name="Mereny Z."/>
            <person name="Hegedus B."/>
            <person name="Baldrian P."/>
            <person name="Stursova M."/>
            <person name="Weitz H."/>
            <person name="Taylor A."/>
            <person name="Grigoriev I.V."/>
            <person name="Nagy L.G."/>
            <person name="Martin F."/>
            <person name="Kauserud H."/>
        </authorList>
    </citation>
    <scope>NUCLEOTIDE SEQUENCE</scope>
    <source>
        <strain evidence="1">CBHHK002</strain>
    </source>
</reference>
<dbReference type="Proteomes" id="UP001218218">
    <property type="component" value="Unassembled WGS sequence"/>
</dbReference>
<protein>
    <submittedName>
        <fullName evidence="1">Uncharacterized protein</fullName>
    </submittedName>
</protein>
<organism evidence="1 2">
    <name type="scientific">Mycena albidolilacea</name>
    <dbReference type="NCBI Taxonomy" id="1033008"/>
    <lineage>
        <taxon>Eukaryota</taxon>
        <taxon>Fungi</taxon>
        <taxon>Dikarya</taxon>
        <taxon>Basidiomycota</taxon>
        <taxon>Agaricomycotina</taxon>
        <taxon>Agaricomycetes</taxon>
        <taxon>Agaricomycetidae</taxon>
        <taxon>Agaricales</taxon>
        <taxon>Marasmiineae</taxon>
        <taxon>Mycenaceae</taxon>
        <taxon>Mycena</taxon>
    </lineage>
</organism>
<sequence length="195" mass="21705">MAQRRAPVKQRAPSAAPTEDFDFLASQQSSGSDDQACVGLPSFLYALSSLHILISVSLGSIQVEIAHQLMASREKKRKEHEKRFFQVAKNRLTAEISAATDDVRSTVETTEKAYAKFILNYAALEDIIRALWMEIKKEEQTLIGYRRQEIAKKQHAANDPIRTAMETTGYAALGQIKESCHAGRQVVDTLMPPAV</sequence>